<evidence type="ECO:0000256" key="2">
    <source>
        <dbReference type="SAM" id="Phobius"/>
    </source>
</evidence>
<dbReference type="EMBL" id="BAAAQM010000014">
    <property type="protein sequence ID" value="GAA1968385.1"/>
    <property type="molecule type" value="Genomic_DNA"/>
</dbReference>
<reference evidence="3 4" key="1">
    <citation type="journal article" date="2019" name="Int. J. Syst. Evol. Microbiol.">
        <title>The Global Catalogue of Microorganisms (GCM) 10K type strain sequencing project: providing services to taxonomists for standard genome sequencing and annotation.</title>
        <authorList>
            <consortium name="The Broad Institute Genomics Platform"/>
            <consortium name="The Broad Institute Genome Sequencing Center for Infectious Disease"/>
            <person name="Wu L."/>
            <person name="Ma J."/>
        </authorList>
    </citation>
    <scope>NUCLEOTIDE SEQUENCE [LARGE SCALE GENOMIC DNA]</scope>
    <source>
        <strain evidence="3 4">JCM 16013</strain>
    </source>
</reference>
<accession>A0ABN2RFP6</accession>
<organism evidence="3 4">
    <name type="scientific">Catenulispora subtropica</name>
    <dbReference type="NCBI Taxonomy" id="450798"/>
    <lineage>
        <taxon>Bacteria</taxon>
        <taxon>Bacillati</taxon>
        <taxon>Actinomycetota</taxon>
        <taxon>Actinomycetes</taxon>
        <taxon>Catenulisporales</taxon>
        <taxon>Catenulisporaceae</taxon>
        <taxon>Catenulispora</taxon>
    </lineage>
</organism>
<dbReference type="Proteomes" id="UP001499854">
    <property type="component" value="Unassembled WGS sequence"/>
</dbReference>
<evidence type="ECO:0000313" key="3">
    <source>
        <dbReference type="EMBL" id="GAA1968385.1"/>
    </source>
</evidence>
<feature type="region of interest" description="Disordered" evidence="1">
    <location>
        <begin position="73"/>
        <end position="141"/>
    </location>
</feature>
<evidence type="ECO:0000256" key="1">
    <source>
        <dbReference type="SAM" id="MobiDB-lite"/>
    </source>
</evidence>
<protein>
    <submittedName>
        <fullName evidence="3">Uncharacterized protein</fullName>
    </submittedName>
</protein>
<feature type="compositionally biased region" description="Polar residues" evidence="1">
    <location>
        <begin position="75"/>
        <end position="87"/>
    </location>
</feature>
<feature type="region of interest" description="Disordered" evidence="1">
    <location>
        <begin position="241"/>
        <end position="264"/>
    </location>
</feature>
<sequence>MVNPMTDDPTTPAQIRGVFSATLTDEPGLLDMVPDAVAGARARRRRERVTYVAAPLAIVGLAAGAYAAVPAPSRGEQSSAASPTATRTPGAHTTPAAVNTPEAKSAVAPIPALADPFAHPGTPEENCQGNFSGPPTGQAHPTVAEQKAQCVANLTALRALLPGDTVVLEHSFQPGGPQLDQLMTGMHDINVRPPGTKLPELAATVVSILNDPKDPSNHVDPNNFLVKTPTGVMKLWFADGPGDGSGTKSGTGQCENGKSGGTTSKPCSAVTLADGTAGDFVAYPNGVIEIVIPNDPYGNEFFFLLGHSERDVLGTTYTDGGGGQWLDLATGVVHQGNRDVPNPYTKDQMLALTGSQGFLAFYQQVAKALSGH</sequence>
<comment type="caution">
    <text evidence="3">The sequence shown here is derived from an EMBL/GenBank/DDBJ whole genome shotgun (WGS) entry which is preliminary data.</text>
</comment>
<feature type="compositionally biased region" description="Polar residues" evidence="1">
    <location>
        <begin position="250"/>
        <end position="264"/>
    </location>
</feature>
<keyword evidence="4" id="KW-1185">Reference proteome</keyword>
<feature type="transmembrane region" description="Helical" evidence="2">
    <location>
        <begin position="49"/>
        <end position="69"/>
    </location>
</feature>
<name>A0ABN2RFP6_9ACTN</name>
<keyword evidence="2" id="KW-0812">Transmembrane</keyword>
<proteinExistence type="predicted"/>
<feature type="compositionally biased region" description="Polar residues" evidence="1">
    <location>
        <begin position="125"/>
        <end position="135"/>
    </location>
</feature>
<keyword evidence="2" id="KW-1133">Transmembrane helix</keyword>
<evidence type="ECO:0000313" key="4">
    <source>
        <dbReference type="Proteomes" id="UP001499854"/>
    </source>
</evidence>
<gene>
    <name evidence="3" type="ORF">GCM10009838_28540</name>
</gene>
<keyword evidence="2" id="KW-0472">Membrane</keyword>